<evidence type="ECO:0000313" key="3">
    <source>
        <dbReference type="Proteomes" id="UP001396334"/>
    </source>
</evidence>
<gene>
    <name evidence="2" type="ORF">V6N11_009708</name>
</gene>
<sequence>MLNSKSQPSVVNDESVSVSKFPLVLVQGDDRLVNASGSGRDLSMGQPSCCHREPADRIGTTSGSSPACVGSSPELVLGQISDPTGPVLTRVQPNEEEGNTRLSPAYSPCFGQDEGRFECSGSKDKNRGVDSALISSQRAGDEFP</sequence>
<dbReference type="EMBL" id="JBBPBN010000079">
    <property type="protein sequence ID" value="KAK8983926.1"/>
    <property type="molecule type" value="Genomic_DNA"/>
</dbReference>
<name>A0ABR2P6M2_9ROSI</name>
<evidence type="ECO:0000256" key="1">
    <source>
        <dbReference type="SAM" id="MobiDB-lite"/>
    </source>
</evidence>
<feature type="compositionally biased region" description="Basic and acidic residues" evidence="1">
    <location>
        <begin position="117"/>
        <end position="128"/>
    </location>
</feature>
<feature type="region of interest" description="Disordered" evidence="1">
    <location>
        <begin position="36"/>
        <end position="70"/>
    </location>
</feature>
<protein>
    <submittedName>
        <fullName evidence="2">Uncharacterized protein</fullName>
    </submittedName>
</protein>
<evidence type="ECO:0000313" key="2">
    <source>
        <dbReference type="EMBL" id="KAK8983926.1"/>
    </source>
</evidence>
<proteinExistence type="predicted"/>
<keyword evidence="3" id="KW-1185">Reference proteome</keyword>
<organism evidence="2 3">
    <name type="scientific">Hibiscus sabdariffa</name>
    <name type="common">roselle</name>
    <dbReference type="NCBI Taxonomy" id="183260"/>
    <lineage>
        <taxon>Eukaryota</taxon>
        <taxon>Viridiplantae</taxon>
        <taxon>Streptophyta</taxon>
        <taxon>Embryophyta</taxon>
        <taxon>Tracheophyta</taxon>
        <taxon>Spermatophyta</taxon>
        <taxon>Magnoliopsida</taxon>
        <taxon>eudicotyledons</taxon>
        <taxon>Gunneridae</taxon>
        <taxon>Pentapetalae</taxon>
        <taxon>rosids</taxon>
        <taxon>malvids</taxon>
        <taxon>Malvales</taxon>
        <taxon>Malvaceae</taxon>
        <taxon>Malvoideae</taxon>
        <taxon>Hibiscus</taxon>
    </lineage>
</organism>
<comment type="caution">
    <text evidence="2">The sequence shown here is derived from an EMBL/GenBank/DDBJ whole genome shotgun (WGS) entry which is preliminary data.</text>
</comment>
<dbReference type="Proteomes" id="UP001396334">
    <property type="component" value="Unassembled WGS sequence"/>
</dbReference>
<accession>A0ABR2P6M2</accession>
<reference evidence="2 3" key="1">
    <citation type="journal article" date="2024" name="G3 (Bethesda)">
        <title>Genome assembly of Hibiscus sabdariffa L. provides insights into metabolisms of medicinal natural products.</title>
        <authorList>
            <person name="Kim T."/>
        </authorList>
    </citation>
    <scope>NUCLEOTIDE SEQUENCE [LARGE SCALE GENOMIC DNA]</scope>
    <source>
        <strain evidence="2">TK-2024</strain>
        <tissue evidence="2">Old leaves</tissue>
    </source>
</reference>
<feature type="region of interest" description="Disordered" evidence="1">
    <location>
        <begin position="117"/>
        <end position="144"/>
    </location>
</feature>